<organism evidence="2 3">
    <name type="scientific">Candidatus Phycosocius bacilliformis</name>
    <dbReference type="NCBI Taxonomy" id="1445552"/>
    <lineage>
        <taxon>Bacteria</taxon>
        <taxon>Pseudomonadati</taxon>
        <taxon>Pseudomonadota</taxon>
        <taxon>Alphaproteobacteria</taxon>
        <taxon>Caulobacterales</taxon>
        <taxon>Caulobacterales incertae sedis</taxon>
        <taxon>Candidatus Phycosocius</taxon>
    </lineage>
</organism>
<keyword evidence="2" id="KW-0378">Hydrolase</keyword>
<dbReference type="Pfam" id="PF02190">
    <property type="entry name" value="LON_substr_bdg"/>
    <property type="match status" value="1"/>
</dbReference>
<name>A0A2P2E9S5_9PROT</name>
<gene>
    <name evidence="2" type="primary">lon2</name>
    <name evidence="2" type="ORF">PbB2_01453</name>
</gene>
<dbReference type="EMBL" id="BFBR01000004">
    <property type="protein sequence ID" value="GBF57784.1"/>
    <property type="molecule type" value="Genomic_DNA"/>
</dbReference>
<dbReference type="InterPro" id="IPR003111">
    <property type="entry name" value="Lon_prtase_N"/>
</dbReference>
<dbReference type="Proteomes" id="UP000245086">
    <property type="component" value="Unassembled WGS sequence"/>
</dbReference>
<accession>A0A2P2E9S5</accession>
<dbReference type="AlphaFoldDB" id="A0A2P2E9S5"/>
<comment type="caution">
    <text evidence="2">The sequence shown here is derived from an EMBL/GenBank/DDBJ whole genome shotgun (WGS) entry which is preliminary data.</text>
</comment>
<evidence type="ECO:0000313" key="3">
    <source>
        <dbReference type="Proteomes" id="UP000245086"/>
    </source>
</evidence>
<keyword evidence="2" id="KW-0645">Protease</keyword>
<protein>
    <submittedName>
        <fullName evidence="2">Lon protease 2</fullName>
        <ecNumber evidence="2">3.4.21.53</ecNumber>
    </submittedName>
</protein>
<sequence>MVAGYVYRKPGDLPATIPVFPLTGALLFPRGQLPLNIFEPRYLNMIDDALTGNRLIGMIQPDGTGDPERPGLSRVGCVGKLTSFTETEDGRYLITLTGICRFVVAREYRAPTPYRQVTADWQSFADDLKPVGSFAGFDRTNLLEALRAYLDRNNLNADWGSIDQAQAEPLVNALSALCPFAPIEKQALLEAATIEDRRDVLIALLNMDQGRGGEEADDEERPLQ</sequence>
<dbReference type="InterPro" id="IPR046336">
    <property type="entry name" value="Lon_prtase_N_sf"/>
</dbReference>
<dbReference type="OrthoDB" id="9806457at2"/>
<feature type="domain" description="Lon N-terminal" evidence="1">
    <location>
        <begin position="17"/>
        <end position="209"/>
    </location>
</feature>
<reference evidence="2 3" key="1">
    <citation type="journal article" date="2018" name="Genome Announc.">
        <title>Draft Genome Sequence of "Candidatus Phycosocius bacilliformis," an Alphaproteobacterial Ectosymbiont of the Hydrocarbon-Producing Green Alga Botryococcus braunii.</title>
        <authorList>
            <person name="Tanabe Y."/>
            <person name="Yamaguchi H."/>
            <person name="Watanabe M.M."/>
        </authorList>
    </citation>
    <scope>NUCLEOTIDE SEQUENCE [LARGE SCALE GENOMIC DNA]</scope>
    <source>
        <strain evidence="2 3">BOTRYCO-2</strain>
    </source>
</reference>
<dbReference type="InterPro" id="IPR015947">
    <property type="entry name" value="PUA-like_sf"/>
</dbReference>
<evidence type="ECO:0000259" key="1">
    <source>
        <dbReference type="PROSITE" id="PS51787"/>
    </source>
</evidence>
<dbReference type="SMART" id="SM00464">
    <property type="entry name" value="LON"/>
    <property type="match status" value="1"/>
</dbReference>
<dbReference type="EC" id="3.4.21.53" evidence="2"/>
<keyword evidence="3" id="KW-1185">Reference proteome</keyword>
<proteinExistence type="predicted"/>
<dbReference type="PANTHER" id="PTHR46732:SF8">
    <property type="entry name" value="ATP-DEPENDENT PROTEASE LA (LON) DOMAIN PROTEIN"/>
    <property type="match status" value="1"/>
</dbReference>
<dbReference type="Gene3D" id="2.30.130.40">
    <property type="entry name" value="LON domain-like"/>
    <property type="match status" value="1"/>
</dbReference>
<dbReference type="GO" id="GO:0006508">
    <property type="term" value="P:proteolysis"/>
    <property type="evidence" value="ECO:0007669"/>
    <property type="project" value="UniProtKB-KW"/>
</dbReference>
<dbReference type="SUPFAM" id="SSF88697">
    <property type="entry name" value="PUA domain-like"/>
    <property type="match status" value="1"/>
</dbReference>
<evidence type="ECO:0000313" key="2">
    <source>
        <dbReference type="EMBL" id="GBF57784.1"/>
    </source>
</evidence>
<dbReference type="RefSeq" id="WP_108984669.1">
    <property type="nucleotide sequence ID" value="NZ_BFBR01000004.1"/>
</dbReference>
<dbReference type="PANTHER" id="PTHR46732">
    <property type="entry name" value="ATP-DEPENDENT PROTEASE LA (LON) DOMAIN PROTEIN"/>
    <property type="match status" value="1"/>
</dbReference>
<dbReference type="GO" id="GO:0004252">
    <property type="term" value="F:serine-type endopeptidase activity"/>
    <property type="evidence" value="ECO:0007669"/>
    <property type="project" value="UniProtKB-EC"/>
</dbReference>
<dbReference type="PROSITE" id="PS51787">
    <property type="entry name" value="LON_N"/>
    <property type="match status" value="1"/>
</dbReference>